<evidence type="ECO:0000256" key="2">
    <source>
        <dbReference type="ARBA" id="ARBA00022729"/>
    </source>
</evidence>
<organism evidence="8">
    <name type="scientific">freshwater metagenome</name>
    <dbReference type="NCBI Taxonomy" id="449393"/>
    <lineage>
        <taxon>unclassified sequences</taxon>
        <taxon>metagenomes</taxon>
        <taxon>ecological metagenomes</taxon>
    </lineage>
</organism>
<keyword evidence="1" id="KW-0813">Transport</keyword>
<evidence type="ECO:0000259" key="5">
    <source>
        <dbReference type="Pfam" id="PF13458"/>
    </source>
</evidence>
<name>A0A6J7QYW3_9ZZZZ</name>
<dbReference type="AlphaFoldDB" id="A0A6J7QYW3"/>
<feature type="domain" description="Leucine-binding protein" evidence="5">
    <location>
        <begin position="50"/>
        <end position="373"/>
    </location>
</feature>
<evidence type="ECO:0000313" key="8">
    <source>
        <dbReference type="EMBL" id="CAB5022111.1"/>
    </source>
</evidence>
<keyword evidence="2" id="KW-0732">Signal</keyword>
<protein>
    <submittedName>
        <fullName evidence="8">Unannotated protein</fullName>
    </submittedName>
</protein>
<sequence length="428" mass="43375">MKSPRIMLGTSLVAVAILGAACSSGSSSTSSTTTAPPSTTAGSGAAAGAPIKIALITSLTGQAGPQFSQSPQGFNAAIGVINAAGGANGHKIIGTVYDDKTDPGGVVTQVQKAISDGNVGIVSDSALMFLAAKYPMQAGIPVTGGSFDGFEWGTPGYENMFASDTGSVNPTNPPSTGLGTFMKSHGGTVAGAWGYSISPSSLQAANNAIWSAEAAGLKKGVLDTAVPFGSVDFTSAALAAKTAGVNAVEGTMDVNSGVALTVALKQAGVNVKVNVFPAGYDPSIIKTPSWSSLQGAYFGTQFRPVTLPNDGTKAISAALLKYANRPVSQFPTFAIYESYLGMELMAKGIELAGDTPTSAGIIKNLRQYSGWTGYGLLNYNIDYATTFGKGPNPSCSWYLKAETNGFVNVSDKAFCGTAISGKSGQTAP</sequence>
<dbReference type="EMBL" id="CAFBPM010000008">
    <property type="protein sequence ID" value="CAB5022111.1"/>
    <property type="molecule type" value="Genomic_DNA"/>
</dbReference>
<reference evidence="8" key="1">
    <citation type="submission" date="2020-05" db="EMBL/GenBank/DDBJ databases">
        <authorList>
            <person name="Chiriac C."/>
            <person name="Salcher M."/>
            <person name="Ghai R."/>
            <person name="Kavagutti S V."/>
        </authorList>
    </citation>
    <scope>NUCLEOTIDE SEQUENCE</scope>
</reference>
<dbReference type="CDD" id="cd06341">
    <property type="entry name" value="PBP1_ABC_ligand_binding-like"/>
    <property type="match status" value="1"/>
</dbReference>
<evidence type="ECO:0000256" key="4">
    <source>
        <dbReference type="SAM" id="MobiDB-lite"/>
    </source>
</evidence>
<gene>
    <name evidence="6" type="ORF">UFOPK3164_01289</name>
    <name evidence="7" type="ORF">UFOPK3427_01157</name>
    <name evidence="8" type="ORF">UFOPK4112_00984</name>
</gene>
<dbReference type="PRINTS" id="PR00337">
    <property type="entry name" value="LEUILEVALBP"/>
</dbReference>
<dbReference type="InterPro" id="IPR000709">
    <property type="entry name" value="Leu_Ile_Val-bd"/>
</dbReference>
<dbReference type="Pfam" id="PF13458">
    <property type="entry name" value="Peripla_BP_6"/>
    <property type="match status" value="1"/>
</dbReference>
<accession>A0A6J7QYW3</accession>
<dbReference type="EMBL" id="CAFBLT010000001">
    <property type="protein sequence ID" value="CAB4876366.1"/>
    <property type="molecule type" value="Genomic_DNA"/>
</dbReference>
<dbReference type="Gene3D" id="3.40.50.2300">
    <property type="match status" value="2"/>
</dbReference>
<proteinExistence type="predicted"/>
<dbReference type="InterPro" id="IPR028082">
    <property type="entry name" value="Peripla_BP_I"/>
</dbReference>
<dbReference type="GO" id="GO:0006865">
    <property type="term" value="P:amino acid transport"/>
    <property type="evidence" value="ECO:0007669"/>
    <property type="project" value="UniProtKB-KW"/>
</dbReference>
<evidence type="ECO:0000256" key="1">
    <source>
        <dbReference type="ARBA" id="ARBA00022448"/>
    </source>
</evidence>
<evidence type="ECO:0000313" key="6">
    <source>
        <dbReference type="EMBL" id="CAB4831992.1"/>
    </source>
</evidence>
<evidence type="ECO:0000256" key="3">
    <source>
        <dbReference type="ARBA" id="ARBA00022970"/>
    </source>
</evidence>
<keyword evidence="3" id="KW-0029">Amino-acid transport</keyword>
<feature type="region of interest" description="Disordered" evidence="4">
    <location>
        <begin position="23"/>
        <end position="45"/>
    </location>
</feature>
<dbReference type="InterPro" id="IPR028081">
    <property type="entry name" value="Leu-bd"/>
</dbReference>
<dbReference type="InterPro" id="IPR051010">
    <property type="entry name" value="BCAA_transport"/>
</dbReference>
<evidence type="ECO:0000313" key="7">
    <source>
        <dbReference type="EMBL" id="CAB4876366.1"/>
    </source>
</evidence>
<dbReference type="PROSITE" id="PS51257">
    <property type="entry name" value="PROKAR_LIPOPROTEIN"/>
    <property type="match status" value="1"/>
</dbReference>
<dbReference type="PANTHER" id="PTHR30483">
    <property type="entry name" value="LEUCINE-SPECIFIC-BINDING PROTEIN"/>
    <property type="match status" value="1"/>
</dbReference>
<dbReference type="SUPFAM" id="SSF53822">
    <property type="entry name" value="Periplasmic binding protein-like I"/>
    <property type="match status" value="1"/>
</dbReference>
<dbReference type="EMBL" id="CAFABE010000068">
    <property type="protein sequence ID" value="CAB4831992.1"/>
    <property type="molecule type" value="Genomic_DNA"/>
</dbReference>